<reference evidence="2 3" key="1">
    <citation type="submission" date="2019-01" db="EMBL/GenBank/DDBJ databases">
        <title>Nocardioides guangzhouensis sp. nov., an actinobacterium isolated from soil.</title>
        <authorList>
            <person name="Fu Y."/>
            <person name="Cai Y."/>
            <person name="Lin Z."/>
            <person name="Chen P."/>
        </authorList>
    </citation>
    <scope>NUCLEOTIDE SEQUENCE [LARGE SCALE GENOMIC DNA]</scope>
    <source>
        <strain evidence="2 3">130</strain>
    </source>
</reference>
<name>A0A4Q4ZKP4_9ACTN</name>
<dbReference type="EMBL" id="SDKM01000001">
    <property type="protein sequence ID" value="RYP88987.1"/>
    <property type="molecule type" value="Genomic_DNA"/>
</dbReference>
<dbReference type="SUPFAM" id="SSF53474">
    <property type="entry name" value="alpha/beta-Hydrolases"/>
    <property type="match status" value="1"/>
</dbReference>
<protein>
    <submittedName>
        <fullName evidence="2">Alpha/beta hydrolase</fullName>
    </submittedName>
</protein>
<comment type="caution">
    <text evidence="2">The sequence shown here is derived from an EMBL/GenBank/DDBJ whole genome shotgun (WGS) entry which is preliminary data.</text>
</comment>
<dbReference type="Gene3D" id="3.40.50.1820">
    <property type="entry name" value="alpha/beta hydrolase"/>
    <property type="match status" value="1"/>
</dbReference>
<organism evidence="2 3">
    <name type="scientific">Nocardioides guangzhouensis</name>
    <dbReference type="NCBI Taxonomy" id="2497878"/>
    <lineage>
        <taxon>Bacteria</taxon>
        <taxon>Bacillati</taxon>
        <taxon>Actinomycetota</taxon>
        <taxon>Actinomycetes</taxon>
        <taxon>Propionibacteriales</taxon>
        <taxon>Nocardioidaceae</taxon>
        <taxon>Nocardioides</taxon>
    </lineage>
</organism>
<evidence type="ECO:0000313" key="3">
    <source>
        <dbReference type="Proteomes" id="UP000295198"/>
    </source>
</evidence>
<dbReference type="InterPro" id="IPR007751">
    <property type="entry name" value="DUF676_lipase-like"/>
</dbReference>
<evidence type="ECO:0000259" key="1">
    <source>
        <dbReference type="Pfam" id="PF05057"/>
    </source>
</evidence>
<keyword evidence="3" id="KW-1185">Reference proteome</keyword>
<dbReference type="Proteomes" id="UP000295198">
    <property type="component" value="Unassembled WGS sequence"/>
</dbReference>
<keyword evidence="2" id="KW-0378">Hydrolase</keyword>
<evidence type="ECO:0000313" key="2">
    <source>
        <dbReference type="EMBL" id="RYP88987.1"/>
    </source>
</evidence>
<dbReference type="OrthoDB" id="8871309at2"/>
<dbReference type="RefSeq" id="WP_134713043.1">
    <property type="nucleotide sequence ID" value="NZ_SDKM01000001.1"/>
</dbReference>
<dbReference type="GO" id="GO:0016787">
    <property type="term" value="F:hydrolase activity"/>
    <property type="evidence" value="ECO:0007669"/>
    <property type="project" value="UniProtKB-KW"/>
</dbReference>
<proteinExistence type="predicted"/>
<gene>
    <name evidence="2" type="ORF">EKO23_00695</name>
</gene>
<feature type="domain" description="DUF676" evidence="1">
    <location>
        <begin position="155"/>
        <end position="271"/>
    </location>
</feature>
<accession>A0A4Q4ZKP4</accession>
<dbReference type="AlphaFoldDB" id="A0A4Q4ZKP4"/>
<dbReference type="Pfam" id="PF05057">
    <property type="entry name" value="DUF676"/>
    <property type="match status" value="1"/>
</dbReference>
<dbReference type="InterPro" id="IPR029058">
    <property type="entry name" value="AB_hydrolase_fold"/>
</dbReference>
<sequence length="393" mass="41366">MQTARTAAGPTVLDALSLLSEVADELVLRTVRDTHVAVLDRVHGLGRRATGASGRSAGEALHRGIAAAVYGGLGAGLRAASRGLDRAAATGRGPRLEDDVRGRFLSAAVNGLIGDRLQQERPRLAIPLAVRVGGRDVAAEPVALAAAFPEPRRRVAVLLHGLCESDAAWQVHRTAVGTTYPQTLVELGWTPVVLRMNSGLPLRENGVALTALLQTLVDAWPGGVEQVALVGHSMGALVMRAAGAVATDVEAPWTRLVTDVVSLGAPHLGAPLASYVGHGSAALGRLPESAGFGRILDWRSVGVHDLVAGLAEDVPPLPEARYRLVSATLTRSPRHPVGAVLGDLLVRQPSAYGRTRGRPDLFPDAETLHVPRADHFDLLNHADVHAALRRWLA</sequence>